<dbReference type="RefSeq" id="WP_136538586.1">
    <property type="nucleotide sequence ID" value="NZ_STGU01000002.1"/>
</dbReference>
<dbReference type="InterPro" id="IPR029058">
    <property type="entry name" value="AB_hydrolase_fold"/>
</dbReference>
<proteinExistence type="predicted"/>
<organism evidence="1 2">
    <name type="scientific">Rhizobium rosettiformans W3</name>
    <dbReference type="NCBI Taxonomy" id="538378"/>
    <lineage>
        <taxon>Bacteria</taxon>
        <taxon>Pseudomonadati</taxon>
        <taxon>Pseudomonadota</taxon>
        <taxon>Alphaproteobacteria</taxon>
        <taxon>Hyphomicrobiales</taxon>
        <taxon>Rhizobiaceae</taxon>
        <taxon>Rhizobium/Agrobacterium group</taxon>
        <taxon>Rhizobium</taxon>
    </lineage>
</organism>
<evidence type="ECO:0000313" key="2">
    <source>
        <dbReference type="Proteomes" id="UP000307378"/>
    </source>
</evidence>
<dbReference type="PANTHER" id="PTHR33428">
    <property type="entry name" value="CHLOROPHYLLASE-2, CHLOROPLASTIC"/>
    <property type="match status" value="1"/>
</dbReference>
<sequence length="324" mass="34486">MNNLVTKARAIPSLAPQTTITINPITLPAPDRGRPLELRVTAPMTGGDLPIILLSHGHGPSLYIPSKDGYGPLVDFYAAHGFIVIQPTHANSKVAGLGEAAPGYPFFWQSRLDDMRLILDNLAAIEEAAPILAGRLDHDRIAAIGHSLGGQTVGMLLGAGLTDTADPAVTRVRHPEPRIKAGVLLAAPGLGGDSLSDHARKNYTTLNPDFSTLTTRTLVVAGDADDNPHLTPRGADWHVDPYRHAPGAEALLTLFRGKHGLGGIAGYDARETDDEDPERLAVTQRMTLAWLRTALNIDATIWPEAMAALEAHAADLGQVVLKQS</sequence>
<dbReference type="EMBL" id="STGU01000002">
    <property type="protein sequence ID" value="THV38100.1"/>
    <property type="molecule type" value="Genomic_DNA"/>
</dbReference>
<dbReference type="SUPFAM" id="SSF53474">
    <property type="entry name" value="alpha/beta-Hydrolases"/>
    <property type="match status" value="1"/>
</dbReference>
<protein>
    <submittedName>
        <fullName evidence="1">Chlorophyllase</fullName>
    </submittedName>
</protein>
<dbReference type="Proteomes" id="UP000307378">
    <property type="component" value="Unassembled WGS sequence"/>
</dbReference>
<dbReference type="Gene3D" id="3.40.50.1820">
    <property type="entry name" value="alpha/beta hydrolase"/>
    <property type="match status" value="1"/>
</dbReference>
<comment type="caution">
    <text evidence="1">The sequence shown here is derived from an EMBL/GenBank/DDBJ whole genome shotgun (WGS) entry which is preliminary data.</text>
</comment>
<dbReference type="AlphaFoldDB" id="A0A4S8Q292"/>
<accession>A0A4S8Q292</accession>
<dbReference type="PANTHER" id="PTHR33428:SF14">
    <property type="entry name" value="CARBOXYLESTERASE TYPE B DOMAIN-CONTAINING PROTEIN"/>
    <property type="match status" value="1"/>
</dbReference>
<gene>
    <name evidence="1" type="ORF">FAA86_04695</name>
</gene>
<reference evidence="1 2" key="1">
    <citation type="submission" date="2019-04" db="EMBL/GenBank/DDBJ databases">
        <title>genome sequence of strain W3.</title>
        <authorList>
            <person name="Gao J."/>
            <person name="Sun J."/>
        </authorList>
    </citation>
    <scope>NUCLEOTIDE SEQUENCE [LARGE SCALE GENOMIC DNA]</scope>
    <source>
        <strain evidence="1 2">W3</strain>
    </source>
</reference>
<evidence type="ECO:0000313" key="1">
    <source>
        <dbReference type="EMBL" id="THV38100.1"/>
    </source>
</evidence>
<name>A0A4S8Q292_9HYPH</name>